<reference evidence="1 2" key="1">
    <citation type="submission" date="2024-04" db="EMBL/GenBank/DDBJ databases">
        <title>Genome assembly C_amara_ONT_v2.</title>
        <authorList>
            <person name="Yant L."/>
            <person name="Moore C."/>
            <person name="Slenker M."/>
        </authorList>
    </citation>
    <scope>NUCLEOTIDE SEQUENCE [LARGE SCALE GENOMIC DNA]</scope>
    <source>
        <tissue evidence="1">Leaf</tissue>
    </source>
</reference>
<dbReference type="EMBL" id="JBANAX010000259">
    <property type="protein sequence ID" value="KAL1216804.1"/>
    <property type="molecule type" value="Genomic_DNA"/>
</dbReference>
<evidence type="ECO:0000313" key="2">
    <source>
        <dbReference type="Proteomes" id="UP001558713"/>
    </source>
</evidence>
<gene>
    <name evidence="1" type="ORF">V5N11_025296</name>
</gene>
<dbReference type="InterPro" id="IPR006912">
    <property type="entry name" value="Harbinger_derived_prot"/>
</dbReference>
<evidence type="ECO:0000313" key="1">
    <source>
        <dbReference type="EMBL" id="KAL1216804.1"/>
    </source>
</evidence>
<organism evidence="1 2">
    <name type="scientific">Cardamine amara subsp. amara</name>
    <dbReference type="NCBI Taxonomy" id="228776"/>
    <lineage>
        <taxon>Eukaryota</taxon>
        <taxon>Viridiplantae</taxon>
        <taxon>Streptophyta</taxon>
        <taxon>Embryophyta</taxon>
        <taxon>Tracheophyta</taxon>
        <taxon>Spermatophyta</taxon>
        <taxon>Magnoliopsida</taxon>
        <taxon>eudicotyledons</taxon>
        <taxon>Gunneridae</taxon>
        <taxon>Pentapetalae</taxon>
        <taxon>rosids</taxon>
        <taxon>malvids</taxon>
        <taxon>Brassicales</taxon>
        <taxon>Brassicaceae</taxon>
        <taxon>Cardamineae</taxon>
        <taxon>Cardamine</taxon>
    </lineage>
</organism>
<keyword evidence="2" id="KW-1185">Reference proteome</keyword>
<dbReference type="Proteomes" id="UP001558713">
    <property type="component" value="Unassembled WGS sequence"/>
</dbReference>
<dbReference type="AlphaFoldDB" id="A0ABD1BGY0"/>
<sequence length="288" mass="33004">MCSGGVDPSQMAYGLADDAMDEYLRMGATTASICLENFVDGIIHLFQDEYLIRPTPEDLQRLLNIGELQGFPGMIGSIDCMHWEWKNCPTAWKGQYSRTYNDLNVLDRSPVFDDILEGRAPKVSYFVNGCQYHMAYYLTDGIYPKCATFIQSISRPQGPKASLFANCQEGVRKDIERAFGVLQARFAIVRNLALYWDKAKIGKIMRACIILHNMIIDDERDQCTQYDFSEFVEGEGSETSQVDYTYSTETTTNVNNMMVNRARVRAERMHQQLKADLVEHIWLKFRTT</sequence>
<accession>A0ABD1BGY0</accession>
<name>A0ABD1BGY0_CARAN</name>
<evidence type="ECO:0008006" key="3">
    <source>
        <dbReference type="Google" id="ProtNLM"/>
    </source>
</evidence>
<proteinExistence type="predicted"/>
<dbReference type="PANTHER" id="PTHR47150">
    <property type="entry name" value="OS12G0169200 PROTEIN"/>
    <property type="match status" value="1"/>
</dbReference>
<dbReference type="Pfam" id="PF04827">
    <property type="entry name" value="Plant_tran"/>
    <property type="match status" value="1"/>
</dbReference>
<protein>
    <recommendedName>
        <fullName evidence="3">Nuclease HARBI1</fullName>
    </recommendedName>
</protein>
<comment type="caution">
    <text evidence="1">The sequence shown here is derived from an EMBL/GenBank/DDBJ whole genome shotgun (WGS) entry which is preliminary data.</text>
</comment>
<dbReference type="PANTHER" id="PTHR47150:SF5">
    <property type="entry name" value="OS07G0546750 PROTEIN"/>
    <property type="match status" value="1"/>
</dbReference>